<keyword evidence="1" id="KW-0521">NADP</keyword>
<dbReference type="SUPFAM" id="SSF50129">
    <property type="entry name" value="GroES-like"/>
    <property type="match status" value="1"/>
</dbReference>
<dbReference type="Pfam" id="PF08240">
    <property type="entry name" value="ADH_N"/>
    <property type="match status" value="1"/>
</dbReference>
<dbReference type="Gene3D" id="3.90.180.10">
    <property type="entry name" value="Medium-chain alcohol dehydrogenases, catalytic domain"/>
    <property type="match status" value="1"/>
</dbReference>
<accession>A0A381N3P8</accession>
<evidence type="ECO:0000313" key="3">
    <source>
        <dbReference type="EMBL" id="SUZ48243.1"/>
    </source>
</evidence>
<gene>
    <name evidence="3" type="ORF">METZ01_LOCUS1097</name>
</gene>
<dbReference type="SMART" id="SM00829">
    <property type="entry name" value="PKS_ER"/>
    <property type="match status" value="1"/>
</dbReference>
<feature type="domain" description="Enoyl reductase (ER)" evidence="2">
    <location>
        <begin position="10"/>
        <end position="338"/>
    </location>
</feature>
<dbReference type="InterPro" id="IPR013149">
    <property type="entry name" value="ADH-like_C"/>
</dbReference>
<dbReference type="PANTHER" id="PTHR44154:SF1">
    <property type="entry name" value="QUINONE OXIDOREDUCTASE"/>
    <property type="match status" value="1"/>
</dbReference>
<dbReference type="InterPro" id="IPR051603">
    <property type="entry name" value="Zinc-ADH_QOR/CCCR"/>
</dbReference>
<dbReference type="InterPro" id="IPR020843">
    <property type="entry name" value="ER"/>
</dbReference>
<dbReference type="Pfam" id="PF00107">
    <property type="entry name" value="ADH_zinc_N"/>
    <property type="match status" value="1"/>
</dbReference>
<dbReference type="InterPro" id="IPR036291">
    <property type="entry name" value="NAD(P)-bd_dom_sf"/>
</dbReference>
<dbReference type="InterPro" id="IPR013154">
    <property type="entry name" value="ADH-like_N"/>
</dbReference>
<organism evidence="3">
    <name type="scientific">marine metagenome</name>
    <dbReference type="NCBI Taxonomy" id="408172"/>
    <lineage>
        <taxon>unclassified sequences</taxon>
        <taxon>metagenomes</taxon>
        <taxon>ecological metagenomes</taxon>
    </lineage>
</organism>
<dbReference type="SUPFAM" id="SSF51735">
    <property type="entry name" value="NAD(P)-binding Rossmann-fold domains"/>
    <property type="match status" value="1"/>
</dbReference>
<reference evidence="3" key="1">
    <citation type="submission" date="2018-05" db="EMBL/GenBank/DDBJ databases">
        <authorList>
            <person name="Lanie J.A."/>
            <person name="Ng W.-L."/>
            <person name="Kazmierczak K.M."/>
            <person name="Andrzejewski T.M."/>
            <person name="Davidsen T.M."/>
            <person name="Wayne K.J."/>
            <person name="Tettelin H."/>
            <person name="Glass J.I."/>
            <person name="Rusch D."/>
            <person name="Podicherti R."/>
            <person name="Tsui H.-C.T."/>
            <person name="Winkler M.E."/>
        </authorList>
    </citation>
    <scope>NUCLEOTIDE SEQUENCE</scope>
</reference>
<evidence type="ECO:0000256" key="1">
    <source>
        <dbReference type="ARBA" id="ARBA00022857"/>
    </source>
</evidence>
<dbReference type="AlphaFoldDB" id="A0A381N3P8"/>
<dbReference type="EMBL" id="UINC01000058">
    <property type="protein sequence ID" value="SUZ48243.1"/>
    <property type="molecule type" value="Genomic_DNA"/>
</dbReference>
<evidence type="ECO:0000259" key="2">
    <source>
        <dbReference type="SMART" id="SM00829"/>
    </source>
</evidence>
<name>A0A381N3P8_9ZZZZ</name>
<dbReference type="CDD" id="cd08266">
    <property type="entry name" value="Zn_ADH_like1"/>
    <property type="match status" value="1"/>
</dbReference>
<dbReference type="Gene3D" id="3.40.50.720">
    <property type="entry name" value="NAD(P)-binding Rossmann-like Domain"/>
    <property type="match status" value="1"/>
</dbReference>
<protein>
    <recommendedName>
        <fullName evidence="2">Enoyl reductase (ER) domain-containing protein</fullName>
    </recommendedName>
</protein>
<dbReference type="InterPro" id="IPR011032">
    <property type="entry name" value="GroES-like_sf"/>
</dbReference>
<dbReference type="GO" id="GO:0016491">
    <property type="term" value="F:oxidoreductase activity"/>
    <property type="evidence" value="ECO:0007669"/>
    <property type="project" value="InterPro"/>
</dbReference>
<proteinExistence type="predicted"/>
<dbReference type="PANTHER" id="PTHR44154">
    <property type="entry name" value="QUINONE OXIDOREDUCTASE"/>
    <property type="match status" value="1"/>
</dbReference>
<sequence length="340" mass="36804">MKAVRIHEHGNEEVLVWEEVSLPEVKDDQVLVEIKAAAINHLDIWVRKGIPGISLPMIIGSDGAGIVAEVGKGVDQFNIGDEVIINPLLFCGTCSSCLESQENQCSSMGIVGETTNGTNCEFIALNQRSLNKKPTNISFESAASFPLAGQTSYQMLINRAMLKKSDIVFIWGASSGVGSFGLQIAKSYDCKVIATGGSKEKCEYASKLGADLSLNHYKDDIVSIVKDYTKGKGVNVIFEHSGFETWSTSMKILSRYGRLVTCGSTTGPKVSIDLRYIFFKQQSILGSTMGTLSALDGIMNLISDGAVTPVIDKVFPMENIADAHKYIEDSNQFGKVVLVP</sequence>